<proteinExistence type="predicted"/>
<protein>
    <submittedName>
        <fullName evidence="1">Uncharacterized protein</fullName>
    </submittedName>
</protein>
<evidence type="ECO:0000313" key="1">
    <source>
        <dbReference type="EMBL" id="CCC81742.1"/>
    </source>
</evidence>
<dbReference type="KEGG" id="ttn:TTX_1099"/>
<gene>
    <name evidence="1" type="ordered locus">TTX_1099</name>
</gene>
<dbReference type="PaxDb" id="768679-TTX_1099"/>
<dbReference type="Proteomes" id="UP000002654">
    <property type="component" value="Chromosome"/>
</dbReference>
<reference evidence="1 2" key="1">
    <citation type="journal article" date="2011" name="PLoS ONE">
        <title>The complete genome sequence of Thermoproteus tenax: a physiologically versatile member of the Crenarchaeota.</title>
        <authorList>
            <person name="Siebers B."/>
            <person name="Zaparty M."/>
            <person name="Raddatz G."/>
            <person name="Tjaden B."/>
            <person name="Albers S.V."/>
            <person name="Bell S.D."/>
            <person name="Blombach F."/>
            <person name="Kletzin A."/>
            <person name="Kyrpides N."/>
            <person name="Lanz C."/>
            <person name="Plagens A."/>
            <person name="Rampp M."/>
            <person name="Rosinus A."/>
            <person name="von Jan M."/>
            <person name="Makarova K.S."/>
            <person name="Klenk H.P."/>
            <person name="Schuster S.C."/>
            <person name="Hensel R."/>
        </authorList>
    </citation>
    <scope>NUCLEOTIDE SEQUENCE [LARGE SCALE GENOMIC DNA]</scope>
    <source>
        <strain evidence="2">ATCC 35583 / DSM 2078 / JCM 9277 / NBRC 100435 / Kra 1</strain>
    </source>
</reference>
<sequence>MSLGLALLFAAAAVALVVFSLFATPPYLVVAVYFPNGSLAPHSHVVLYSGGKAVWCTNADAVGEAFVPGSVLAKAEGAQLSCCDATIVAVYNSSNALYIGQTELDQGGGPKLVSVTLRQVPGSAKTC</sequence>
<dbReference type="RefSeq" id="WP_014126997.1">
    <property type="nucleotide sequence ID" value="NC_016070.1"/>
</dbReference>
<dbReference type="EMBL" id="FN869859">
    <property type="protein sequence ID" value="CCC81742.1"/>
    <property type="molecule type" value="Genomic_DNA"/>
</dbReference>
<dbReference type="PATRIC" id="fig|768679.9.peg.1107"/>
<accession>G4RJJ7</accession>
<name>G4RJJ7_THETK</name>
<keyword evidence="2" id="KW-1185">Reference proteome</keyword>
<dbReference type="GeneID" id="11261987"/>
<evidence type="ECO:0000313" key="2">
    <source>
        <dbReference type="Proteomes" id="UP000002654"/>
    </source>
</evidence>
<dbReference type="HOGENOM" id="CLU_1965680_0_0_2"/>
<dbReference type="AlphaFoldDB" id="G4RJJ7"/>
<dbReference type="STRING" id="768679.TTX_1099"/>
<organism evidence="1 2">
    <name type="scientific">Thermoproteus tenax (strain ATCC 35583 / DSM 2078 / JCM 9277 / NBRC 100435 / Kra 1)</name>
    <dbReference type="NCBI Taxonomy" id="768679"/>
    <lineage>
        <taxon>Archaea</taxon>
        <taxon>Thermoproteota</taxon>
        <taxon>Thermoprotei</taxon>
        <taxon>Thermoproteales</taxon>
        <taxon>Thermoproteaceae</taxon>
        <taxon>Thermoproteus</taxon>
    </lineage>
</organism>